<accession>A0ACB8FLI5</accession>
<name>A0ACB8FLI5_9SAUR</name>
<proteinExistence type="predicted"/>
<evidence type="ECO:0000313" key="2">
    <source>
        <dbReference type="Proteomes" id="UP000827872"/>
    </source>
</evidence>
<reference evidence="1" key="1">
    <citation type="submission" date="2021-08" db="EMBL/GenBank/DDBJ databases">
        <title>The first chromosome-level gecko genome reveals the dynamic sex chromosomes of Neotropical dwarf geckos (Sphaerodactylidae: Sphaerodactylus).</title>
        <authorList>
            <person name="Pinto B.J."/>
            <person name="Keating S.E."/>
            <person name="Gamble T."/>
        </authorList>
    </citation>
    <scope>NUCLEOTIDE SEQUENCE</scope>
    <source>
        <strain evidence="1">TG3544</strain>
    </source>
</reference>
<evidence type="ECO:0000313" key="1">
    <source>
        <dbReference type="EMBL" id="KAH8006095.1"/>
    </source>
</evidence>
<organism evidence="1 2">
    <name type="scientific">Sphaerodactylus townsendi</name>
    <dbReference type="NCBI Taxonomy" id="933632"/>
    <lineage>
        <taxon>Eukaryota</taxon>
        <taxon>Metazoa</taxon>
        <taxon>Chordata</taxon>
        <taxon>Craniata</taxon>
        <taxon>Vertebrata</taxon>
        <taxon>Euteleostomi</taxon>
        <taxon>Lepidosauria</taxon>
        <taxon>Squamata</taxon>
        <taxon>Bifurcata</taxon>
        <taxon>Gekkota</taxon>
        <taxon>Sphaerodactylidae</taxon>
        <taxon>Sphaerodactylus</taxon>
    </lineage>
</organism>
<keyword evidence="2" id="KW-1185">Reference proteome</keyword>
<dbReference type="EMBL" id="CM037617">
    <property type="protein sequence ID" value="KAH8006095.1"/>
    <property type="molecule type" value="Genomic_DNA"/>
</dbReference>
<sequence length="570" mass="64695">MIIKDAKKYSSEETGQKKNKPKRATRKPLVIIEDDDETQISLPSRAKGGKKKRSAEGNNPKERKKKNWKSTLENAASIDLPIVTQSCSDSKSINEAEKLPKALKKKRKRHSCRQDGNPELLSQGQTTECQEANLLVGKKRRRNVADTCVEFTASPTKRKKKKKCKLAGSVSPSHGEDDYSRNYLSPTMETVSRERMLSDRKQTLIQTAGSKGKSRPMCCLASTDSHGPRNGVLKRVAADPVQEENSCKRDHKDTAHILKKKRQATEQKKKRKKRPKEKEVDSILTSVGDQENHPAKPLRKTKSEGGKQEETGLIQNSEGDRKSLKKKKIYPKVTDHHPPLAEDNEDACDREEKAAAKRAKKKAKKSKKEQDQEVELKNGHLRERKEKQRDATKRKSGRSEGPEETPSSKQAKVKKEVQETEDEIQVVAVKKGNCDEVRIDKLRRRALQEEIDRESSKTETIKEEDDSDHCFGQWSTATFDSAEQKSKFLKLLGGFKEGAAPTREWPSKARQRNMALDRHGEEKLQQGLQAEFEKAMDWKQRRGTGLGFQPAPQKRVCIDKYASKSIKFEN</sequence>
<protein>
    <submittedName>
        <fullName evidence="1">Uncharacterized protein</fullName>
    </submittedName>
</protein>
<dbReference type="Proteomes" id="UP000827872">
    <property type="component" value="Linkage Group LG04"/>
</dbReference>
<comment type="caution">
    <text evidence="1">The sequence shown here is derived from an EMBL/GenBank/DDBJ whole genome shotgun (WGS) entry which is preliminary data.</text>
</comment>
<gene>
    <name evidence="1" type="ORF">K3G42_031983</name>
</gene>